<evidence type="ECO:0000313" key="1">
    <source>
        <dbReference type="EMBL" id="OGL47076.1"/>
    </source>
</evidence>
<reference evidence="1 2" key="1">
    <citation type="journal article" date="2016" name="Nat. Commun.">
        <title>Thousands of microbial genomes shed light on interconnected biogeochemical processes in an aquifer system.</title>
        <authorList>
            <person name="Anantharaman K."/>
            <person name="Brown C.T."/>
            <person name="Hug L.A."/>
            <person name="Sharon I."/>
            <person name="Castelle C.J."/>
            <person name="Probst A.J."/>
            <person name="Thomas B.C."/>
            <person name="Singh A."/>
            <person name="Wilkins M.J."/>
            <person name="Karaoz U."/>
            <person name="Brodie E.L."/>
            <person name="Williams K.H."/>
            <person name="Hubbard S.S."/>
            <person name="Banfield J.F."/>
        </authorList>
    </citation>
    <scope>NUCLEOTIDE SEQUENCE [LARGE SCALE GENOMIC DNA]</scope>
</reference>
<proteinExistence type="predicted"/>
<comment type="caution">
    <text evidence="1">The sequence shown here is derived from an EMBL/GenBank/DDBJ whole genome shotgun (WGS) entry which is preliminary data.</text>
</comment>
<dbReference type="SUPFAM" id="SSF53822">
    <property type="entry name" value="Periplasmic binding protein-like I"/>
    <property type="match status" value="1"/>
</dbReference>
<dbReference type="Gene3D" id="3.40.50.2300">
    <property type="match status" value="2"/>
</dbReference>
<dbReference type="EMBL" id="MGDE01000060">
    <property type="protein sequence ID" value="OGL47076.1"/>
    <property type="molecule type" value="Genomic_DNA"/>
</dbReference>
<organism evidence="1 2">
    <name type="scientific">Candidatus Schekmanbacteria bacterium RBG_16_38_10</name>
    <dbReference type="NCBI Taxonomy" id="1817879"/>
    <lineage>
        <taxon>Bacteria</taxon>
        <taxon>Candidatus Schekmaniibacteriota</taxon>
    </lineage>
</organism>
<dbReference type="CDD" id="cd06325">
    <property type="entry name" value="PBP1_ABC_unchar_transporter"/>
    <property type="match status" value="1"/>
</dbReference>
<dbReference type="Pfam" id="PF04392">
    <property type="entry name" value="ABC_sub_bind"/>
    <property type="match status" value="1"/>
</dbReference>
<evidence type="ECO:0000313" key="2">
    <source>
        <dbReference type="Proteomes" id="UP000178797"/>
    </source>
</evidence>
<gene>
    <name evidence="1" type="ORF">A2W05_05710</name>
</gene>
<protein>
    <recommendedName>
        <fullName evidence="3">ABC transporter substrate-binding protein</fullName>
    </recommendedName>
</protein>
<dbReference type="AlphaFoldDB" id="A0A1F7RZS7"/>
<dbReference type="PANTHER" id="PTHR35271:SF1">
    <property type="entry name" value="ABC TRANSPORTER, SUBSTRATE-BINDING LIPOPROTEIN"/>
    <property type="match status" value="1"/>
</dbReference>
<dbReference type="Proteomes" id="UP000178797">
    <property type="component" value="Unassembled WGS sequence"/>
</dbReference>
<accession>A0A1F7RZS7</accession>
<dbReference type="InterPro" id="IPR028082">
    <property type="entry name" value="Peripla_BP_I"/>
</dbReference>
<name>A0A1F7RZS7_9BACT</name>
<evidence type="ECO:0008006" key="3">
    <source>
        <dbReference type="Google" id="ProtNLM"/>
    </source>
</evidence>
<dbReference type="InterPro" id="IPR007487">
    <property type="entry name" value="ABC_transpt-TYRBP-like"/>
</dbReference>
<dbReference type="PANTHER" id="PTHR35271">
    <property type="entry name" value="ABC TRANSPORTER, SUBSTRATE-BINDING LIPOPROTEIN-RELATED"/>
    <property type="match status" value="1"/>
</dbReference>
<sequence>MWIVKKFIVSAVVFLSITLFYAEARAEKRIGILMFSEETRYSDATKGIIDQLKKEGFEEPKVKFIIENAGGNKAKASELVQKFAGAKLDLIFTLGTSATIAIVKEIKDIPVVFYVYDPVEAGIAKDWKSSGNNTTGASSYVSMHKLVNSLKAFAPIKKIVVIYTPGEKNSETQLKELQKLQANSQIKVIPAPLTKEEEIIQILPEITRTADAIFLSGSSIVGTNVAIIVDIANKAKVVTLTHLEDIVEKGALLGICANPYLIGRLAGEKAVKILKGAKPSSIPIEPLKKLDLIINMKTAKAGEFKIPPDFIKMVTKTVE</sequence>